<proteinExistence type="predicted"/>
<evidence type="ECO:0000256" key="3">
    <source>
        <dbReference type="ARBA" id="ARBA00022840"/>
    </source>
</evidence>
<keyword evidence="6" id="KW-1185">Reference proteome</keyword>
<dbReference type="CDD" id="cd03219">
    <property type="entry name" value="ABC_Mj1267_LivG_branched"/>
    <property type="match status" value="1"/>
</dbReference>
<dbReference type="InterPro" id="IPR003593">
    <property type="entry name" value="AAA+_ATPase"/>
</dbReference>
<accession>A0ABS6NBU0</accession>
<gene>
    <name evidence="5" type="ORF">KUH32_16990</name>
</gene>
<dbReference type="PANTHER" id="PTHR45772">
    <property type="entry name" value="CONSERVED COMPONENT OF ABC TRANSPORTER FOR NATURAL AMINO ACIDS-RELATED"/>
    <property type="match status" value="1"/>
</dbReference>
<dbReference type="InterPro" id="IPR003439">
    <property type="entry name" value="ABC_transporter-like_ATP-bd"/>
</dbReference>
<dbReference type="SMART" id="SM00382">
    <property type="entry name" value="AAA"/>
    <property type="match status" value="1"/>
</dbReference>
<keyword evidence="3 5" id="KW-0067">ATP-binding</keyword>
<evidence type="ECO:0000256" key="2">
    <source>
        <dbReference type="ARBA" id="ARBA00022741"/>
    </source>
</evidence>
<feature type="domain" description="ABC transporter" evidence="4">
    <location>
        <begin position="5"/>
        <end position="238"/>
    </location>
</feature>
<sequence>MTQILQLDGLSKAFGAVTVADSLSYTLKEGEALGVLGPNGAGKTSMFNLITGTLQPNSGHITFAGEDITSRSAAHRSRSGIARSFQVPQPFTHMTVFENAMVAATQSAGLRGHEAERLCIDVLEQTELLDKANDRAGGLTLLNRKRLELTRALCAKPRLLLLDEIAGGLTEAECTSLIATIKSIHASGVSIIWIEHVVHALMAVVERLIVIDFGRKIAEGEPKAIMDSPEVQAIYLGIEADV</sequence>
<keyword evidence="2" id="KW-0547">Nucleotide-binding</keyword>
<dbReference type="RefSeq" id="WP_217779783.1">
    <property type="nucleotide sequence ID" value="NZ_JAHRWL010000002.1"/>
</dbReference>
<comment type="caution">
    <text evidence="5">The sequence shown here is derived from an EMBL/GenBank/DDBJ whole genome shotgun (WGS) entry which is preliminary data.</text>
</comment>
<dbReference type="Pfam" id="PF00005">
    <property type="entry name" value="ABC_tran"/>
    <property type="match status" value="1"/>
</dbReference>
<evidence type="ECO:0000313" key="5">
    <source>
        <dbReference type="EMBL" id="MBV2361463.1"/>
    </source>
</evidence>
<organism evidence="5 6">
    <name type="scientific">Thalassococcus arenae</name>
    <dbReference type="NCBI Taxonomy" id="2851652"/>
    <lineage>
        <taxon>Bacteria</taxon>
        <taxon>Pseudomonadati</taxon>
        <taxon>Pseudomonadota</taxon>
        <taxon>Alphaproteobacteria</taxon>
        <taxon>Rhodobacterales</taxon>
        <taxon>Roseobacteraceae</taxon>
        <taxon>Thalassococcus</taxon>
    </lineage>
</organism>
<protein>
    <submittedName>
        <fullName evidence="5">ABC transporter ATP-binding protein</fullName>
    </submittedName>
</protein>
<dbReference type="InterPro" id="IPR051120">
    <property type="entry name" value="ABC_AA/LPS_Transport"/>
</dbReference>
<dbReference type="EMBL" id="JAHRWL010000002">
    <property type="protein sequence ID" value="MBV2361463.1"/>
    <property type="molecule type" value="Genomic_DNA"/>
</dbReference>
<keyword evidence="1" id="KW-0813">Transport</keyword>
<dbReference type="GO" id="GO:0005524">
    <property type="term" value="F:ATP binding"/>
    <property type="evidence" value="ECO:0007669"/>
    <property type="project" value="UniProtKB-KW"/>
</dbReference>
<evidence type="ECO:0000313" key="6">
    <source>
        <dbReference type="Proteomes" id="UP001166293"/>
    </source>
</evidence>
<evidence type="ECO:0000259" key="4">
    <source>
        <dbReference type="PROSITE" id="PS50893"/>
    </source>
</evidence>
<evidence type="ECO:0000256" key="1">
    <source>
        <dbReference type="ARBA" id="ARBA00022448"/>
    </source>
</evidence>
<dbReference type="PANTHER" id="PTHR45772:SF7">
    <property type="entry name" value="AMINO ACID ABC TRANSPORTER ATP-BINDING PROTEIN"/>
    <property type="match status" value="1"/>
</dbReference>
<name>A0ABS6NBU0_9RHOB</name>
<dbReference type="PROSITE" id="PS50893">
    <property type="entry name" value="ABC_TRANSPORTER_2"/>
    <property type="match status" value="1"/>
</dbReference>
<dbReference type="Pfam" id="PF12399">
    <property type="entry name" value="BCA_ABC_TP_C"/>
    <property type="match status" value="1"/>
</dbReference>
<dbReference type="Proteomes" id="UP001166293">
    <property type="component" value="Unassembled WGS sequence"/>
</dbReference>
<dbReference type="InterPro" id="IPR032823">
    <property type="entry name" value="BCA_ABC_TP_C"/>
</dbReference>
<reference evidence="5" key="1">
    <citation type="submission" date="2021-06" db="EMBL/GenBank/DDBJ databases">
        <title>Thalassococcus sp. CAU 1522 isolated from sea sand, Republic of Korea.</title>
        <authorList>
            <person name="Kim W."/>
        </authorList>
    </citation>
    <scope>NUCLEOTIDE SEQUENCE</scope>
    <source>
        <strain evidence="5">CAU 1522</strain>
    </source>
</reference>